<organism evidence="1">
    <name type="scientific">Siphoviridae sp. ctxc31</name>
    <dbReference type="NCBI Taxonomy" id="2826520"/>
    <lineage>
        <taxon>Viruses</taxon>
        <taxon>Duplodnaviria</taxon>
        <taxon>Heunggongvirae</taxon>
        <taxon>Uroviricota</taxon>
        <taxon>Caudoviricetes</taxon>
    </lineage>
</organism>
<dbReference type="EMBL" id="BK014938">
    <property type="protein sequence ID" value="DAD83512.1"/>
    <property type="molecule type" value="Genomic_DNA"/>
</dbReference>
<accession>A0A8S5MMQ1</accession>
<evidence type="ECO:0000313" key="1">
    <source>
        <dbReference type="EMBL" id="DAD83512.1"/>
    </source>
</evidence>
<name>A0A8S5MMQ1_9CAUD</name>
<protein>
    <submittedName>
        <fullName evidence="1">Uncharacterized protein</fullName>
    </submittedName>
</protein>
<reference evidence="1" key="1">
    <citation type="journal article" date="2021" name="Proc. Natl. Acad. Sci. U.S.A.">
        <title>A Catalog of Tens of Thousands of Viruses from Human Metagenomes Reveals Hidden Associations with Chronic Diseases.</title>
        <authorList>
            <person name="Tisza M.J."/>
            <person name="Buck C.B."/>
        </authorList>
    </citation>
    <scope>NUCLEOTIDE SEQUENCE</scope>
    <source>
        <strain evidence="1">Ctxc31</strain>
    </source>
</reference>
<proteinExistence type="predicted"/>
<sequence length="186" mass="21086">MRLYYTVSSGYNDPQSKLVNSLGGFKSSTPVPNDQDNNVFDELSLLSLVKGKTQYIGLILKNELGVEVKNVQLWFETPEGSYGSFQLAAVQTDKNNEGQPFFEMIPDIFSKPFYAEFHQATELDKATIGDMEIDQEIGLWLCRSIDKKAVTEDYNNVAEKDTATENRYKPIEKATEESIAFQISWE</sequence>